<dbReference type="InterPro" id="IPR016187">
    <property type="entry name" value="CTDL_fold"/>
</dbReference>
<accession>A0A653BYU8</accession>
<evidence type="ECO:0000256" key="2">
    <source>
        <dbReference type="SAM" id="MobiDB-lite"/>
    </source>
</evidence>
<dbReference type="InterPro" id="IPR018378">
    <property type="entry name" value="C-type_lectin_CS"/>
</dbReference>
<evidence type="ECO:0000313" key="6">
    <source>
        <dbReference type="Proteomes" id="UP000410492"/>
    </source>
</evidence>
<organism evidence="5 6">
    <name type="scientific">Callosobruchus maculatus</name>
    <name type="common">Southern cowpea weevil</name>
    <name type="synonym">Pulse bruchid</name>
    <dbReference type="NCBI Taxonomy" id="64391"/>
    <lineage>
        <taxon>Eukaryota</taxon>
        <taxon>Metazoa</taxon>
        <taxon>Ecdysozoa</taxon>
        <taxon>Arthropoda</taxon>
        <taxon>Hexapoda</taxon>
        <taxon>Insecta</taxon>
        <taxon>Pterygota</taxon>
        <taxon>Neoptera</taxon>
        <taxon>Endopterygota</taxon>
        <taxon>Coleoptera</taxon>
        <taxon>Polyphaga</taxon>
        <taxon>Cucujiformia</taxon>
        <taxon>Chrysomeloidea</taxon>
        <taxon>Chrysomelidae</taxon>
        <taxon>Bruchinae</taxon>
        <taxon>Bruchini</taxon>
        <taxon>Callosobruchus</taxon>
    </lineage>
</organism>
<dbReference type="InterPro" id="IPR001304">
    <property type="entry name" value="C-type_lectin-like"/>
</dbReference>
<dbReference type="PROSITE" id="PS00615">
    <property type="entry name" value="C_TYPE_LECTIN_1"/>
    <property type="match status" value="1"/>
</dbReference>
<feature type="signal peptide" evidence="3">
    <location>
        <begin position="1"/>
        <end position="29"/>
    </location>
</feature>
<evidence type="ECO:0000313" key="5">
    <source>
        <dbReference type="EMBL" id="VEN40798.1"/>
    </source>
</evidence>
<keyword evidence="6" id="KW-1185">Reference proteome</keyword>
<dbReference type="OrthoDB" id="10524960at2759"/>
<dbReference type="Proteomes" id="UP000410492">
    <property type="component" value="Unassembled WGS sequence"/>
</dbReference>
<dbReference type="SUPFAM" id="SSF56436">
    <property type="entry name" value="C-type lectin-like"/>
    <property type="match status" value="1"/>
</dbReference>
<sequence length="231" mass="26407">MRNCGGFSFTYGALLLMLTLPYRRQECDAADATKRAIVGLRDGNDRIRSPSKSWKTIWKRSCSAGTDSRSRPACGRSCPKKGGMGGTGSPQSTPSRMRSGATTPVIRRRCKKRYYLGIFFKANYYRATQYCRFHGMHLASITSQEENDKLEKYIKDFGTDLAEEGHFFWMSTGRPITFTNWNAGEPNNFEYENGEQENCMELWNRDGKGMKWNDSPCSFETYFVCEVQQSI</sequence>
<feature type="region of interest" description="Disordered" evidence="2">
    <location>
        <begin position="63"/>
        <end position="103"/>
    </location>
</feature>
<dbReference type="EMBL" id="CAACVG010006654">
    <property type="protein sequence ID" value="VEN40798.1"/>
    <property type="molecule type" value="Genomic_DNA"/>
</dbReference>
<dbReference type="InterPro" id="IPR050111">
    <property type="entry name" value="C-type_lectin/snaclec_domain"/>
</dbReference>
<evidence type="ECO:0000256" key="3">
    <source>
        <dbReference type="SAM" id="SignalP"/>
    </source>
</evidence>
<dbReference type="Pfam" id="PF00059">
    <property type="entry name" value="Lectin_C"/>
    <property type="match status" value="1"/>
</dbReference>
<feature type="chain" id="PRO_5024989125" description="C-type lectin domain-containing protein" evidence="3">
    <location>
        <begin position="30"/>
        <end position="231"/>
    </location>
</feature>
<proteinExistence type="predicted"/>
<dbReference type="PROSITE" id="PS50041">
    <property type="entry name" value="C_TYPE_LECTIN_2"/>
    <property type="match status" value="1"/>
</dbReference>
<evidence type="ECO:0000256" key="1">
    <source>
        <dbReference type="ARBA" id="ARBA00023157"/>
    </source>
</evidence>
<keyword evidence="1" id="KW-1015">Disulfide bond</keyword>
<evidence type="ECO:0000259" key="4">
    <source>
        <dbReference type="PROSITE" id="PS50041"/>
    </source>
</evidence>
<feature type="compositionally biased region" description="Polar residues" evidence="2">
    <location>
        <begin position="89"/>
        <end position="102"/>
    </location>
</feature>
<protein>
    <recommendedName>
        <fullName evidence="4">C-type lectin domain-containing protein</fullName>
    </recommendedName>
</protein>
<dbReference type="Gene3D" id="3.10.100.10">
    <property type="entry name" value="Mannose-Binding Protein A, subunit A"/>
    <property type="match status" value="1"/>
</dbReference>
<dbReference type="InterPro" id="IPR016186">
    <property type="entry name" value="C-type_lectin-like/link_sf"/>
</dbReference>
<gene>
    <name evidence="5" type="ORF">CALMAC_LOCUS4838</name>
</gene>
<keyword evidence="3" id="KW-0732">Signal</keyword>
<dbReference type="AlphaFoldDB" id="A0A653BYU8"/>
<dbReference type="CDD" id="cd00037">
    <property type="entry name" value="CLECT"/>
    <property type="match status" value="1"/>
</dbReference>
<dbReference type="PANTHER" id="PTHR22803">
    <property type="entry name" value="MANNOSE, PHOSPHOLIPASE, LECTIN RECEPTOR RELATED"/>
    <property type="match status" value="1"/>
</dbReference>
<name>A0A653BYU8_CALMS</name>
<dbReference type="SMART" id="SM00034">
    <property type="entry name" value="CLECT"/>
    <property type="match status" value="1"/>
</dbReference>
<feature type="domain" description="C-type lectin" evidence="4">
    <location>
        <begin position="114"/>
        <end position="226"/>
    </location>
</feature>
<reference evidence="5 6" key="1">
    <citation type="submission" date="2019-01" db="EMBL/GenBank/DDBJ databases">
        <authorList>
            <person name="Sayadi A."/>
        </authorList>
    </citation>
    <scope>NUCLEOTIDE SEQUENCE [LARGE SCALE GENOMIC DNA]</scope>
</reference>